<evidence type="ECO:0000256" key="6">
    <source>
        <dbReference type="SAM" id="Phobius"/>
    </source>
</evidence>
<evidence type="ECO:0000256" key="5">
    <source>
        <dbReference type="ARBA" id="ARBA00023136"/>
    </source>
</evidence>
<dbReference type="RefSeq" id="WP_068671063.1">
    <property type="nucleotide sequence ID" value="NZ_LWLG01000012.1"/>
</dbReference>
<dbReference type="InterPro" id="IPR051611">
    <property type="entry name" value="ECF_transporter_component"/>
</dbReference>
<dbReference type="EMBL" id="LWLG01000012">
    <property type="protein sequence ID" value="OAQ20381.1"/>
    <property type="molecule type" value="Genomic_DNA"/>
</dbReference>
<dbReference type="STRING" id="999894.TDIS_1576"/>
<proteinExistence type="predicted"/>
<evidence type="ECO:0000256" key="4">
    <source>
        <dbReference type="ARBA" id="ARBA00022989"/>
    </source>
</evidence>
<evidence type="ECO:0000313" key="8">
    <source>
        <dbReference type="Proteomes" id="UP000078390"/>
    </source>
</evidence>
<evidence type="ECO:0000256" key="2">
    <source>
        <dbReference type="ARBA" id="ARBA00022475"/>
    </source>
</evidence>
<gene>
    <name evidence="7" type="ORF">TDIS_1576</name>
</gene>
<dbReference type="PANTHER" id="PTHR34857">
    <property type="entry name" value="SLL0384 PROTEIN"/>
    <property type="match status" value="1"/>
</dbReference>
<comment type="subcellular location">
    <subcellularLocation>
        <location evidence="1">Membrane</location>
        <topology evidence="1">Multi-pass membrane protein</topology>
    </subcellularLocation>
</comment>
<keyword evidence="5 6" id="KW-0472">Membrane</keyword>
<dbReference type="InterPro" id="IPR003339">
    <property type="entry name" value="ABC/ECF_trnsptr_transmembrane"/>
</dbReference>
<keyword evidence="8" id="KW-1185">Reference proteome</keyword>
<accession>A0A179D3J9</accession>
<organism evidence="7 8">
    <name type="scientific">Thermosulfurimonas dismutans</name>
    <dbReference type="NCBI Taxonomy" id="999894"/>
    <lineage>
        <taxon>Bacteria</taxon>
        <taxon>Pseudomonadati</taxon>
        <taxon>Thermodesulfobacteriota</taxon>
        <taxon>Thermodesulfobacteria</taxon>
        <taxon>Thermodesulfobacteriales</taxon>
        <taxon>Thermodesulfobacteriaceae</taxon>
        <taxon>Thermosulfurimonas</taxon>
    </lineage>
</organism>
<dbReference type="PANTHER" id="PTHR34857:SF2">
    <property type="entry name" value="SLL0384 PROTEIN"/>
    <property type="match status" value="1"/>
</dbReference>
<dbReference type="Proteomes" id="UP000078390">
    <property type="component" value="Unassembled WGS sequence"/>
</dbReference>
<keyword evidence="3 6" id="KW-0812">Transmembrane</keyword>
<evidence type="ECO:0000256" key="1">
    <source>
        <dbReference type="ARBA" id="ARBA00004141"/>
    </source>
</evidence>
<sequence length="247" mass="27345">MHLPEIDRYSRKDGPLNRVDPRIKLLSLGLILLAVNLTWHLKVAGLFLGVSIVMLSVSGLPLNFVLWHLRAPAAIALLIGGLLSISSPGKTFGSPTPESLALGLTVILKVLSSFIFFLSLVGTSPLFKTLRAARSLGVPEKLLALFIFTYRYVFVLLDDFGTLKLAMIARGFREKTNFHTYRLKARLYALLLWRAYEETEKVLLAMYARGLSSLTVQGLSPIGKDEIFTGIPLLGISLLLLGFSIFW</sequence>
<comment type="caution">
    <text evidence="7">The sequence shown here is derived from an EMBL/GenBank/DDBJ whole genome shotgun (WGS) entry which is preliminary data.</text>
</comment>
<keyword evidence="4 6" id="KW-1133">Transmembrane helix</keyword>
<feature type="transmembrane region" description="Helical" evidence="6">
    <location>
        <begin position="73"/>
        <end position="89"/>
    </location>
</feature>
<reference evidence="7 8" key="1">
    <citation type="submission" date="2016-04" db="EMBL/GenBank/DDBJ databases">
        <title>Genome analysis of Thermosulfurimonas dismutans, the first thermophilic sulfur-disproportionating bacterium of the phylum Thermodesulfobacteria.</title>
        <authorList>
            <person name="Mardanov A.V."/>
            <person name="Beletsky A.V."/>
            <person name="Kadnikov V.V."/>
            <person name="Slobodkin A.I."/>
            <person name="Ravin N.V."/>
        </authorList>
    </citation>
    <scope>NUCLEOTIDE SEQUENCE [LARGE SCALE GENOMIC DNA]</scope>
    <source>
        <strain evidence="7 8">S95</strain>
    </source>
</reference>
<feature type="transmembrane region" description="Helical" evidence="6">
    <location>
        <begin position="45"/>
        <end position="66"/>
    </location>
</feature>
<dbReference type="Pfam" id="PF02361">
    <property type="entry name" value="CbiQ"/>
    <property type="match status" value="1"/>
</dbReference>
<evidence type="ECO:0000256" key="3">
    <source>
        <dbReference type="ARBA" id="ARBA00022692"/>
    </source>
</evidence>
<evidence type="ECO:0000313" key="7">
    <source>
        <dbReference type="EMBL" id="OAQ20381.1"/>
    </source>
</evidence>
<dbReference type="AlphaFoldDB" id="A0A179D3J9"/>
<dbReference type="OrthoDB" id="8585740at2"/>
<feature type="transmembrane region" description="Helical" evidence="6">
    <location>
        <begin position="101"/>
        <end position="121"/>
    </location>
</feature>
<feature type="transmembrane region" description="Helical" evidence="6">
    <location>
        <begin position="227"/>
        <end position="246"/>
    </location>
</feature>
<protein>
    <submittedName>
        <fullName evidence="7">Transmembrane component NikQ of energizing module of nickel ECF transporter</fullName>
    </submittedName>
</protein>
<dbReference type="CDD" id="cd16914">
    <property type="entry name" value="EcfT"/>
    <property type="match status" value="1"/>
</dbReference>
<keyword evidence="2" id="KW-1003">Cell membrane</keyword>
<name>A0A179D3J9_9BACT</name>
<dbReference type="GO" id="GO:0005886">
    <property type="term" value="C:plasma membrane"/>
    <property type="evidence" value="ECO:0007669"/>
    <property type="project" value="UniProtKB-ARBA"/>
</dbReference>
<feature type="transmembrane region" description="Helical" evidence="6">
    <location>
        <begin position="142"/>
        <end position="157"/>
    </location>
</feature>